<protein>
    <recommendedName>
        <fullName evidence="9">Flagellar M-ring protein</fullName>
    </recommendedName>
</protein>
<comment type="similarity">
    <text evidence="3 9">Belongs to the FliF family.</text>
</comment>
<dbReference type="Pfam" id="PF01514">
    <property type="entry name" value="YscJ_FliF"/>
    <property type="match status" value="1"/>
</dbReference>
<dbReference type="Proteomes" id="UP000678228">
    <property type="component" value="Unassembled WGS sequence"/>
</dbReference>
<name>A0A940WT68_9BACI</name>
<keyword evidence="6 10" id="KW-1133">Transmembrane helix</keyword>
<keyword evidence="4" id="KW-1003">Cell membrane</keyword>
<dbReference type="NCBIfam" id="TIGR00206">
    <property type="entry name" value="fliF"/>
    <property type="match status" value="1"/>
</dbReference>
<dbReference type="InterPro" id="IPR043427">
    <property type="entry name" value="YscJ/FliF"/>
</dbReference>
<reference evidence="13" key="1">
    <citation type="submission" date="2021-03" db="EMBL/GenBank/DDBJ databases">
        <title>Bacillus suaedae sp. nov., isolated from Suaeda aralocaspica.</title>
        <authorList>
            <person name="Lei R.F.R."/>
        </authorList>
    </citation>
    <scope>NUCLEOTIDE SEQUENCE</scope>
    <source>
        <strain evidence="13">YZJH907-2</strain>
    </source>
</reference>
<comment type="subcellular location">
    <subcellularLocation>
        <location evidence="1 9">Bacterial flagellum basal body</location>
    </subcellularLocation>
    <subcellularLocation>
        <location evidence="2">Cell membrane</location>
        <topology evidence="2">Multi-pass membrane protein</topology>
    </subcellularLocation>
</comment>
<evidence type="ECO:0000256" key="8">
    <source>
        <dbReference type="ARBA" id="ARBA00023143"/>
    </source>
</evidence>
<dbReference type="Pfam" id="PF08345">
    <property type="entry name" value="YscJ_FliF_C"/>
    <property type="match status" value="1"/>
</dbReference>
<evidence type="ECO:0000259" key="11">
    <source>
        <dbReference type="Pfam" id="PF01514"/>
    </source>
</evidence>
<accession>A0A940WT68</accession>
<dbReference type="EMBL" id="JAGKSQ010000005">
    <property type="protein sequence ID" value="MBP3952040.1"/>
    <property type="molecule type" value="Genomic_DNA"/>
</dbReference>
<evidence type="ECO:0000256" key="1">
    <source>
        <dbReference type="ARBA" id="ARBA00004117"/>
    </source>
</evidence>
<evidence type="ECO:0000256" key="4">
    <source>
        <dbReference type="ARBA" id="ARBA00022475"/>
    </source>
</evidence>
<evidence type="ECO:0000259" key="12">
    <source>
        <dbReference type="Pfam" id="PF08345"/>
    </source>
</evidence>
<keyword evidence="13" id="KW-0966">Cell projection</keyword>
<feature type="transmembrane region" description="Helical" evidence="10">
    <location>
        <begin position="445"/>
        <end position="466"/>
    </location>
</feature>
<dbReference type="Gene3D" id="3.30.300.30">
    <property type="match status" value="1"/>
</dbReference>
<evidence type="ECO:0000256" key="10">
    <source>
        <dbReference type="SAM" id="Phobius"/>
    </source>
</evidence>
<keyword evidence="13" id="KW-0969">Cilium</keyword>
<evidence type="ECO:0000256" key="7">
    <source>
        <dbReference type="ARBA" id="ARBA00023136"/>
    </source>
</evidence>
<dbReference type="InterPro" id="IPR013556">
    <property type="entry name" value="Flag_M-ring_C"/>
</dbReference>
<organism evidence="13 14">
    <name type="scientific">Halalkalibacter suaedae</name>
    <dbReference type="NCBI Taxonomy" id="2822140"/>
    <lineage>
        <taxon>Bacteria</taxon>
        <taxon>Bacillati</taxon>
        <taxon>Bacillota</taxon>
        <taxon>Bacilli</taxon>
        <taxon>Bacillales</taxon>
        <taxon>Bacillaceae</taxon>
        <taxon>Halalkalibacter</taxon>
    </lineage>
</organism>
<evidence type="ECO:0000313" key="14">
    <source>
        <dbReference type="Proteomes" id="UP000678228"/>
    </source>
</evidence>
<dbReference type="RefSeq" id="WP_210597742.1">
    <property type="nucleotide sequence ID" value="NZ_JAGKSQ010000005.1"/>
</dbReference>
<dbReference type="PANTHER" id="PTHR30046:SF0">
    <property type="entry name" value="FLAGELLAR M-RING PROTEIN"/>
    <property type="match status" value="1"/>
</dbReference>
<comment type="caution">
    <text evidence="13">The sequence shown here is derived from an EMBL/GenBank/DDBJ whole genome shotgun (WGS) entry which is preliminary data.</text>
</comment>
<evidence type="ECO:0000256" key="3">
    <source>
        <dbReference type="ARBA" id="ARBA00007971"/>
    </source>
</evidence>
<gene>
    <name evidence="13" type="primary">fliF</name>
    <name evidence="13" type="ORF">J7W16_12945</name>
</gene>
<feature type="domain" description="Flagellar M-ring C-terminal" evidence="12">
    <location>
        <begin position="260"/>
        <end position="397"/>
    </location>
</feature>
<dbReference type="PANTHER" id="PTHR30046">
    <property type="entry name" value="FLAGELLAR M-RING PROTEIN"/>
    <property type="match status" value="1"/>
</dbReference>
<comment type="function">
    <text evidence="9">The M ring may be actively involved in energy transduction.</text>
</comment>
<keyword evidence="13" id="KW-0282">Flagellum</keyword>
<evidence type="ECO:0000256" key="2">
    <source>
        <dbReference type="ARBA" id="ARBA00004651"/>
    </source>
</evidence>
<evidence type="ECO:0000313" key="13">
    <source>
        <dbReference type="EMBL" id="MBP3952040.1"/>
    </source>
</evidence>
<feature type="domain" description="Flagellar M-ring N-terminal" evidence="11">
    <location>
        <begin position="46"/>
        <end position="221"/>
    </location>
</feature>
<evidence type="ECO:0000256" key="6">
    <source>
        <dbReference type="ARBA" id="ARBA00022989"/>
    </source>
</evidence>
<proteinExistence type="inferred from homology"/>
<dbReference type="GO" id="GO:0005886">
    <property type="term" value="C:plasma membrane"/>
    <property type="evidence" value="ECO:0007669"/>
    <property type="project" value="UniProtKB-SubCell"/>
</dbReference>
<keyword evidence="5 10" id="KW-0812">Transmembrane</keyword>
<evidence type="ECO:0000256" key="5">
    <source>
        <dbReference type="ARBA" id="ARBA00022692"/>
    </source>
</evidence>
<dbReference type="GO" id="GO:0009431">
    <property type="term" value="C:bacterial-type flagellum basal body, MS ring"/>
    <property type="evidence" value="ECO:0007669"/>
    <property type="project" value="InterPro"/>
</dbReference>
<dbReference type="GO" id="GO:0071973">
    <property type="term" value="P:bacterial-type flagellum-dependent cell motility"/>
    <property type="evidence" value="ECO:0007669"/>
    <property type="project" value="InterPro"/>
</dbReference>
<dbReference type="GO" id="GO:0003774">
    <property type="term" value="F:cytoskeletal motor activity"/>
    <property type="evidence" value="ECO:0007669"/>
    <property type="project" value="InterPro"/>
</dbReference>
<dbReference type="AlphaFoldDB" id="A0A940WT68"/>
<keyword evidence="8 9" id="KW-0975">Bacterial flagellum</keyword>
<dbReference type="InterPro" id="IPR045851">
    <property type="entry name" value="AMP-bd_C_sf"/>
</dbReference>
<feature type="transmembrane region" description="Helical" evidence="10">
    <location>
        <begin position="26"/>
        <end position="45"/>
    </location>
</feature>
<dbReference type="PRINTS" id="PR01009">
    <property type="entry name" value="FLGMRINGFLIF"/>
</dbReference>
<sequence length="528" mass="58709">MNEKFSLYTQKVSNYWKERTTKQKGLLMSSVLLVVAIIILISFLGTRTNFVPLYSNLTLAETGQIKETLDARAIASTISDNGSTILVPAELVDSLKVELAAEGLPNSGTIDYSFFQDQMGFGMTDNEFSVMERASMQTELGKLIKNINGVNNANVMITLPEESVWLNATEDQNASTAAVVLDLAPGYQLEQNQVKALYHLVSKSVPNLPIENIVISDQMFNDYVYGDNANANSSLTVFEQQRAIQTEIERDLTRNLQQMLGTMVGQDSVLVSVTTDIDFTQENRTESLVEPVDPENIEGVAVSIERIEETYSGEGMAEGGVDGTGEGIVNYPGTVGQGPTDWERSEERINNEVNRINRDIVESPYKIRDLGIQVMVEPPEGLDALPQERMEDIQQILGTIVRTSISDVYAEELTEDMINEKIFVSSQPFAGKVEVEQQPLAVVPMWLYIVGGALVVVILILLFMLLRKKKRSAEEDEVAVSKERGFMIPDLPDEDTSEAAAKRKQLEKLAKDKPDEFSKLLRTWLSED</sequence>
<dbReference type="InterPro" id="IPR000067">
    <property type="entry name" value="FlgMring_FliF"/>
</dbReference>
<dbReference type="InterPro" id="IPR006182">
    <property type="entry name" value="FliF_N_dom"/>
</dbReference>
<keyword evidence="14" id="KW-1185">Reference proteome</keyword>
<keyword evidence="7 10" id="KW-0472">Membrane</keyword>
<dbReference type="PIRSF" id="PIRSF004862">
    <property type="entry name" value="FliF"/>
    <property type="match status" value="1"/>
</dbReference>
<evidence type="ECO:0000256" key="9">
    <source>
        <dbReference type="PIRNR" id="PIRNR004862"/>
    </source>
</evidence>